<evidence type="ECO:0000313" key="1">
    <source>
        <dbReference type="EMBL" id="GBM28632.1"/>
    </source>
</evidence>
<dbReference type="EMBL" id="BGPR01000616">
    <property type="protein sequence ID" value="GBM28632.1"/>
    <property type="molecule type" value="Genomic_DNA"/>
</dbReference>
<feature type="non-terminal residue" evidence="1">
    <location>
        <position position="12"/>
    </location>
</feature>
<gene>
    <name evidence="1" type="ORF">AVEN_614_1</name>
</gene>
<name>A0A4Y2EHL1_ARAVE</name>
<sequence length="12" mass="1083">VSCGPGPDGPVV</sequence>
<proteinExistence type="predicted"/>
<reference evidence="1 2" key="1">
    <citation type="journal article" date="2019" name="Sci. Rep.">
        <title>Orb-weaving spider Araneus ventricosus genome elucidates the spidroin gene catalogue.</title>
        <authorList>
            <person name="Kono N."/>
            <person name="Nakamura H."/>
            <person name="Ohtoshi R."/>
            <person name="Moran D.A.P."/>
            <person name="Shinohara A."/>
            <person name="Yoshida Y."/>
            <person name="Fujiwara M."/>
            <person name="Mori M."/>
            <person name="Tomita M."/>
            <person name="Arakawa K."/>
        </authorList>
    </citation>
    <scope>NUCLEOTIDE SEQUENCE [LARGE SCALE GENOMIC DNA]</scope>
</reference>
<dbReference type="Proteomes" id="UP000499080">
    <property type="component" value="Unassembled WGS sequence"/>
</dbReference>
<organism evidence="1 2">
    <name type="scientific">Araneus ventricosus</name>
    <name type="common">Orbweaver spider</name>
    <name type="synonym">Epeira ventricosa</name>
    <dbReference type="NCBI Taxonomy" id="182803"/>
    <lineage>
        <taxon>Eukaryota</taxon>
        <taxon>Metazoa</taxon>
        <taxon>Ecdysozoa</taxon>
        <taxon>Arthropoda</taxon>
        <taxon>Chelicerata</taxon>
        <taxon>Arachnida</taxon>
        <taxon>Araneae</taxon>
        <taxon>Araneomorphae</taxon>
        <taxon>Entelegynae</taxon>
        <taxon>Araneoidea</taxon>
        <taxon>Araneidae</taxon>
        <taxon>Araneus</taxon>
    </lineage>
</organism>
<comment type="caution">
    <text evidence="1">The sequence shown here is derived from an EMBL/GenBank/DDBJ whole genome shotgun (WGS) entry which is preliminary data.</text>
</comment>
<feature type="non-terminal residue" evidence="1">
    <location>
        <position position="1"/>
    </location>
</feature>
<accession>A0A4Y2EHL1</accession>
<keyword evidence="2" id="KW-1185">Reference proteome</keyword>
<evidence type="ECO:0000313" key="2">
    <source>
        <dbReference type="Proteomes" id="UP000499080"/>
    </source>
</evidence>
<protein>
    <submittedName>
        <fullName evidence="1">Uncharacterized protein</fullName>
    </submittedName>
</protein>